<gene>
    <name evidence="4" type="ORF">J2T55_000368</name>
</gene>
<dbReference type="InterPro" id="IPR008278">
    <property type="entry name" value="4-PPantetheinyl_Trfase_dom"/>
</dbReference>
<feature type="domain" description="4'-phosphopantetheinyl transferase" evidence="3">
    <location>
        <begin position="111"/>
        <end position="198"/>
    </location>
</feature>
<reference evidence="4" key="1">
    <citation type="submission" date="2022-08" db="EMBL/GenBank/DDBJ databases">
        <title>Genomic Encyclopedia of Type Strains, Phase III (KMG-III): the genomes of soil and plant-associated and newly described type strains.</title>
        <authorList>
            <person name="Whitman W."/>
        </authorList>
    </citation>
    <scope>NUCLEOTIDE SEQUENCE</scope>
    <source>
        <strain evidence="4">HMT 1</strain>
    </source>
</reference>
<evidence type="ECO:0000313" key="5">
    <source>
        <dbReference type="Proteomes" id="UP001204445"/>
    </source>
</evidence>
<accession>A0AAE3HL10</accession>
<evidence type="ECO:0000313" key="4">
    <source>
        <dbReference type="EMBL" id="MCS3902372.1"/>
    </source>
</evidence>
<dbReference type="GO" id="GO:0019878">
    <property type="term" value="P:lysine biosynthetic process via aminoadipic acid"/>
    <property type="evidence" value="ECO:0007669"/>
    <property type="project" value="TreeGrafter"/>
</dbReference>
<dbReference type="GO" id="GO:0000287">
    <property type="term" value="F:magnesium ion binding"/>
    <property type="evidence" value="ECO:0007669"/>
    <property type="project" value="InterPro"/>
</dbReference>
<dbReference type="InterPro" id="IPR050559">
    <property type="entry name" value="P-Pant_transferase_sf"/>
</dbReference>
<keyword evidence="5" id="KW-1185">Reference proteome</keyword>
<dbReference type="GO" id="GO:0008897">
    <property type="term" value="F:holo-[acyl-carrier-protein] synthase activity"/>
    <property type="evidence" value="ECO:0007669"/>
    <property type="project" value="InterPro"/>
</dbReference>
<dbReference type="PANTHER" id="PTHR12215:SF10">
    <property type="entry name" value="L-AMINOADIPATE-SEMIALDEHYDE DEHYDROGENASE-PHOSPHOPANTETHEINYL TRANSFERASE"/>
    <property type="match status" value="1"/>
</dbReference>
<dbReference type="Pfam" id="PF01648">
    <property type="entry name" value="ACPS"/>
    <property type="match status" value="1"/>
</dbReference>
<evidence type="ECO:0000256" key="2">
    <source>
        <dbReference type="ARBA" id="ARBA00022679"/>
    </source>
</evidence>
<protein>
    <submittedName>
        <fullName evidence="4">Phosphopantetheinyl transferase</fullName>
    </submittedName>
</protein>
<dbReference type="Gene3D" id="3.90.470.20">
    <property type="entry name" value="4'-phosphopantetheinyl transferase domain"/>
    <property type="match status" value="1"/>
</dbReference>
<dbReference type="AlphaFoldDB" id="A0AAE3HL10"/>
<name>A0AAE3HL10_9GAMM</name>
<evidence type="ECO:0000259" key="3">
    <source>
        <dbReference type="Pfam" id="PF01648"/>
    </source>
</evidence>
<sequence length="210" mass="23293">MNVCAGPGYGYAWLGRRDAQACTGVEALTTAADSNAVAHYHHADRRQASLLARGLLRYLYQRLYAMETDVAIVKSADGCPALADSAGRYLLYASITHSHDMVAVALDETGAIGIDVELCRTERDWPAIARRIFPKRIAERLQSAENFYRAWCLYEAWGKANHLQHINVTQNSGLLSLLEDCLNDAIHPNVIMFCPDDDYQASVFRRSASA</sequence>
<evidence type="ECO:0000256" key="1">
    <source>
        <dbReference type="ARBA" id="ARBA00010990"/>
    </source>
</evidence>
<organism evidence="4 5">
    <name type="scientific">Methylohalomonas lacus</name>
    <dbReference type="NCBI Taxonomy" id="398773"/>
    <lineage>
        <taxon>Bacteria</taxon>
        <taxon>Pseudomonadati</taxon>
        <taxon>Pseudomonadota</taxon>
        <taxon>Gammaproteobacteria</taxon>
        <taxon>Methylohalomonadales</taxon>
        <taxon>Methylohalomonadaceae</taxon>
        <taxon>Methylohalomonas</taxon>
    </lineage>
</organism>
<dbReference type="SUPFAM" id="SSF56214">
    <property type="entry name" value="4'-phosphopantetheinyl transferase"/>
    <property type="match status" value="2"/>
</dbReference>
<dbReference type="Proteomes" id="UP001204445">
    <property type="component" value="Unassembled WGS sequence"/>
</dbReference>
<dbReference type="GO" id="GO:0005829">
    <property type="term" value="C:cytosol"/>
    <property type="evidence" value="ECO:0007669"/>
    <property type="project" value="TreeGrafter"/>
</dbReference>
<comment type="similarity">
    <text evidence="1">Belongs to the P-Pant transferase superfamily. Gsp/Sfp/HetI/AcpT family.</text>
</comment>
<keyword evidence="2 4" id="KW-0808">Transferase</keyword>
<dbReference type="PANTHER" id="PTHR12215">
    <property type="entry name" value="PHOSPHOPANTETHEINE TRANSFERASE"/>
    <property type="match status" value="1"/>
</dbReference>
<dbReference type="EMBL" id="JANUCT010000002">
    <property type="protein sequence ID" value="MCS3902372.1"/>
    <property type="molecule type" value="Genomic_DNA"/>
</dbReference>
<dbReference type="InterPro" id="IPR037143">
    <property type="entry name" value="4-PPantetheinyl_Trfase_dom_sf"/>
</dbReference>
<comment type="caution">
    <text evidence="4">The sequence shown here is derived from an EMBL/GenBank/DDBJ whole genome shotgun (WGS) entry which is preliminary data.</text>
</comment>
<proteinExistence type="inferred from homology"/>